<evidence type="ECO:0000256" key="1">
    <source>
        <dbReference type="PIRSR" id="PIRSR637460-1"/>
    </source>
</evidence>
<evidence type="ECO:0000313" key="7">
    <source>
        <dbReference type="Proteomes" id="UP000392064"/>
    </source>
</evidence>
<dbReference type="PROSITE" id="PS51257">
    <property type="entry name" value="PROKAR_LIPOPROTEIN"/>
    <property type="match status" value="1"/>
</dbReference>
<dbReference type="GO" id="GO:0004806">
    <property type="term" value="F:triacylglycerol lipase activity"/>
    <property type="evidence" value="ECO:0007669"/>
    <property type="project" value="TreeGrafter"/>
</dbReference>
<keyword evidence="7" id="KW-1185">Reference proteome</keyword>
<dbReference type="InterPro" id="IPR036514">
    <property type="entry name" value="SGNH_hydro_sf"/>
</dbReference>
<feature type="signal peptide" evidence="4">
    <location>
        <begin position="1"/>
        <end position="21"/>
    </location>
</feature>
<dbReference type="CDD" id="cd01823">
    <property type="entry name" value="SEST_like"/>
    <property type="match status" value="1"/>
</dbReference>
<feature type="chain" id="PRO_5039562168" description="SGNH hydrolase-type esterase domain-containing protein" evidence="4">
    <location>
        <begin position="22"/>
        <end position="296"/>
    </location>
</feature>
<evidence type="ECO:0000256" key="4">
    <source>
        <dbReference type="SAM" id="SignalP"/>
    </source>
</evidence>
<evidence type="ECO:0000256" key="3">
    <source>
        <dbReference type="SAM" id="MobiDB-lite"/>
    </source>
</evidence>
<dbReference type="Pfam" id="PF13472">
    <property type="entry name" value="Lipase_GDSL_2"/>
    <property type="match status" value="1"/>
</dbReference>
<keyword evidence="4" id="KW-0732">Signal</keyword>
<dbReference type="InterPro" id="IPR037460">
    <property type="entry name" value="SEST-like"/>
</dbReference>
<dbReference type="GO" id="GO:0019433">
    <property type="term" value="P:triglyceride catabolic process"/>
    <property type="evidence" value="ECO:0007669"/>
    <property type="project" value="TreeGrafter"/>
</dbReference>
<dbReference type="RefSeq" id="WP_153653194.1">
    <property type="nucleotide sequence ID" value="NZ_CP045737.1"/>
</dbReference>
<dbReference type="KEGG" id="aef:GEV26_11430"/>
<feature type="active site" description="Nucleophile" evidence="1">
    <location>
        <position position="55"/>
    </location>
</feature>
<feature type="compositionally biased region" description="Low complexity" evidence="3">
    <location>
        <begin position="32"/>
        <end position="46"/>
    </location>
</feature>
<sequence length="296" mass="29380">MPRTRPLLAALALIAVTSACSSSDGSADRSSADTTTGAGSDTAATGPRYVALGDSYTAGPQLNPTDKASDTCLRSTKNYPHLLAEAIGAASFTDASCSGATTDNVLESVATVGGGKAVPAQIEAVDKDTQLVTVGIGGNDSSLFSSLSVACTQPGTACEDYLDDKVPGILRDTGKNIATVLEAVKERAPQARVVLVGYLGVTPADRGCDALGGDALDTAGVSAGEQSIDRTMAAAARTAGATYVSMNAASKGHDACAGDEAWTNGLSPALGDGAVLHPRAAGMAAVASAVEKVVAS</sequence>
<proteinExistence type="predicted"/>
<feature type="disulfide bond" evidence="2">
    <location>
        <begin position="151"/>
        <end position="158"/>
    </location>
</feature>
<feature type="active site" evidence="1">
    <location>
        <position position="277"/>
    </location>
</feature>
<accession>A0A5Q2MJK0</accession>
<dbReference type="AlphaFoldDB" id="A0A5Q2MJK0"/>
<evidence type="ECO:0000256" key="2">
    <source>
        <dbReference type="PIRSR" id="PIRSR637460-2"/>
    </source>
</evidence>
<evidence type="ECO:0000259" key="5">
    <source>
        <dbReference type="Pfam" id="PF13472"/>
    </source>
</evidence>
<keyword evidence="2" id="KW-1015">Disulfide bond</keyword>
<protein>
    <recommendedName>
        <fullName evidence="5">SGNH hydrolase-type esterase domain-containing protein</fullName>
    </recommendedName>
</protein>
<dbReference type="Proteomes" id="UP000392064">
    <property type="component" value="Chromosome"/>
</dbReference>
<dbReference type="Gene3D" id="3.40.50.1110">
    <property type="entry name" value="SGNH hydrolase"/>
    <property type="match status" value="1"/>
</dbReference>
<organism evidence="6 7">
    <name type="scientific">Aeromicrobium yanjiei</name>
    <dbReference type="NCBI Taxonomy" id="2662028"/>
    <lineage>
        <taxon>Bacteria</taxon>
        <taxon>Bacillati</taxon>
        <taxon>Actinomycetota</taxon>
        <taxon>Actinomycetes</taxon>
        <taxon>Propionibacteriales</taxon>
        <taxon>Nocardioidaceae</taxon>
        <taxon>Aeromicrobium</taxon>
    </lineage>
</organism>
<dbReference type="InterPro" id="IPR013830">
    <property type="entry name" value="SGNH_hydro"/>
</dbReference>
<feature type="region of interest" description="Disordered" evidence="3">
    <location>
        <begin position="21"/>
        <end position="46"/>
    </location>
</feature>
<gene>
    <name evidence="6" type="ORF">GEV26_11430</name>
</gene>
<feature type="disulfide bond" evidence="2">
    <location>
        <begin position="72"/>
        <end position="97"/>
    </location>
</feature>
<dbReference type="PANTHER" id="PTHR37981">
    <property type="entry name" value="LIPASE 2"/>
    <property type="match status" value="1"/>
</dbReference>
<name>A0A5Q2MJK0_9ACTN</name>
<feature type="domain" description="SGNH hydrolase-type esterase" evidence="5">
    <location>
        <begin position="51"/>
        <end position="285"/>
    </location>
</feature>
<evidence type="ECO:0000313" key="6">
    <source>
        <dbReference type="EMBL" id="QGG41929.1"/>
    </source>
</evidence>
<dbReference type="EMBL" id="CP045737">
    <property type="protein sequence ID" value="QGG41929.1"/>
    <property type="molecule type" value="Genomic_DNA"/>
</dbReference>
<feature type="disulfide bond" evidence="2">
    <location>
        <begin position="208"/>
        <end position="256"/>
    </location>
</feature>
<dbReference type="PANTHER" id="PTHR37981:SF1">
    <property type="entry name" value="SGNH HYDROLASE-TYPE ESTERASE DOMAIN-CONTAINING PROTEIN"/>
    <property type="match status" value="1"/>
</dbReference>
<reference evidence="6 7" key="1">
    <citation type="submission" date="2019-11" db="EMBL/GenBank/DDBJ databases">
        <authorList>
            <person name="Li J."/>
        </authorList>
    </citation>
    <scope>NUCLEOTIDE SEQUENCE [LARGE SCALE GENOMIC DNA]</scope>
    <source>
        <strain evidence="6 7">MF47</strain>
    </source>
</reference>
<dbReference type="SUPFAM" id="SSF52266">
    <property type="entry name" value="SGNH hydrolase"/>
    <property type="match status" value="1"/>
</dbReference>